<protein>
    <submittedName>
        <fullName evidence="2">Uncharacterized protein</fullName>
    </submittedName>
</protein>
<dbReference type="EMBL" id="NMUH01004110">
    <property type="protein sequence ID" value="MQM08392.1"/>
    <property type="molecule type" value="Genomic_DNA"/>
</dbReference>
<keyword evidence="3" id="KW-1185">Reference proteome</keyword>
<evidence type="ECO:0000313" key="3">
    <source>
        <dbReference type="Proteomes" id="UP000652761"/>
    </source>
</evidence>
<keyword evidence="1" id="KW-0472">Membrane</keyword>
<accession>A0A843WDV7</accession>
<feature type="transmembrane region" description="Helical" evidence="1">
    <location>
        <begin position="6"/>
        <end position="26"/>
    </location>
</feature>
<keyword evidence="1" id="KW-0812">Transmembrane</keyword>
<dbReference type="OrthoDB" id="654277at2759"/>
<dbReference type="AlphaFoldDB" id="A0A843WDV7"/>
<evidence type="ECO:0000313" key="2">
    <source>
        <dbReference type="EMBL" id="MQM08392.1"/>
    </source>
</evidence>
<organism evidence="2 3">
    <name type="scientific">Colocasia esculenta</name>
    <name type="common">Wild taro</name>
    <name type="synonym">Arum esculentum</name>
    <dbReference type="NCBI Taxonomy" id="4460"/>
    <lineage>
        <taxon>Eukaryota</taxon>
        <taxon>Viridiplantae</taxon>
        <taxon>Streptophyta</taxon>
        <taxon>Embryophyta</taxon>
        <taxon>Tracheophyta</taxon>
        <taxon>Spermatophyta</taxon>
        <taxon>Magnoliopsida</taxon>
        <taxon>Liliopsida</taxon>
        <taxon>Araceae</taxon>
        <taxon>Aroideae</taxon>
        <taxon>Colocasieae</taxon>
        <taxon>Colocasia</taxon>
    </lineage>
</organism>
<feature type="non-terminal residue" evidence="2">
    <location>
        <position position="1"/>
    </location>
</feature>
<proteinExistence type="predicted"/>
<name>A0A843WDV7_COLES</name>
<evidence type="ECO:0000256" key="1">
    <source>
        <dbReference type="SAM" id="Phobius"/>
    </source>
</evidence>
<reference evidence="2" key="1">
    <citation type="submission" date="2017-07" db="EMBL/GenBank/DDBJ databases">
        <title>Taro Niue Genome Assembly and Annotation.</title>
        <authorList>
            <person name="Atibalentja N."/>
            <person name="Keating K."/>
            <person name="Fields C.J."/>
        </authorList>
    </citation>
    <scope>NUCLEOTIDE SEQUENCE</scope>
    <source>
        <strain evidence="2">Niue_2</strain>
        <tissue evidence="2">Leaf</tissue>
    </source>
</reference>
<dbReference type="Proteomes" id="UP000652761">
    <property type="component" value="Unassembled WGS sequence"/>
</dbReference>
<keyword evidence="1" id="KW-1133">Transmembrane helix</keyword>
<comment type="caution">
    <text evidence="2">The sequence shown here is derived from an EMBL/GenBank/DDBJ whole genome shotgun (WGS) entry which is preliminary data.</text>
</comment>
<gene>
    <name evidence="2" type="ORF">Taro_041247</name>
</gene>
<sequence length="151" mass="17226">MFSQNAPSVSLLIIVVWFLSLFNFLCRICRQDRGLGLVTDDAVHFVITDLEHFLAISTLRTLAQSDILFPGAFITLTYIQPVFSPKGYSILSGPTLPNMHISEWQAGSRQQAAPAGFEPDKNNWGWNWLERWMAVRPWENRFLDINLKDGV</sequence>